<evidence type="ECO:0000313" key="2">
    <source>
        <dbReference type="EMBL" id="AFV75712.1"/>
    </source>
</evidence>
<feature type="domain" description="VOC" evidence="1">
    <location>
        <begin position="1"/>
        <end position="120"/>
    </location>
</feature>
<dbReference type="PATRIC" id="fig|751945.3.peg.637"/>
<name>K7RGL6_THEOS</name>
<gene>
    <name evidence="2" type="ORF">Theos_0650</name>
</gene>
<dbReference type="InterPro" id="IPR004360">
    <property type="entry name" value="Glyas_Fos-R_dOase_dom"/>
</dbReference>
<dbReference type="InterPro" id="IPR037523">
    <property type="entry name" value="VOC_core"/>
</dbReference>
<keyword evidence="2" id="KW-0223">Dioxygenase</keyword>
<dbReference type="Gene3D" id="3.10.180.10">
    <property type="entry name" value="2,3-Dihydroxybiphenyl 1,2-Dioxygenase, domain 1"/>
    <property type="match status" value="1"/>
</dbReference>
<sequence>MEVLETCVYAEDLEAARAFYEGVLGLPCFQFKPPRHAFFRAGRGVFLVFNPALTEKEETLPPHGARGSVHVAFRVGAEELPLWARRLEEAGFPVWWAEWPKGKSLYTLDPAGNLVELAPAGIWGLE</sequence>
<dbReference type="Pfam" id="PF00903">
    <property type="entry name" value="Glyoxalase"/>
    <property type="match status" value="1"/>
</dbReference>
<dbReference type="InterPro" id="IPR050383">
    <property type="entry name" value="GlyoxalaseI/FosfomycinResist"/>
</dbReference>
<dbReference type="InterPro" id="IPR029068">
    <property type="entry name" value="Glyas_Bleomycin-R_OHBP_Dase"/>
</dbReference>
<dbReference type="EMBL" id="CP003249">
    <property type="protein sequence ID" value="AFV75712.1"/>
    <property type="molecule type" value="Genomic_DNA"/>
</dbReference>
<dbReference type="RefSeq" id="WP_016328906.1">
    <property type="nucleotide sequence ID" value="NC_019386.1"/>
</dbReference>
<dbReference type="KEGG" id="tos:Theos_0650"/>
<keyword evidence="2" id="KW-0560">Oxidoreductase</keyword>
<dbReference type="eggNOG" id="COG0346">
    <property type="taxonomic scope" value="Bacteria"/>
</dbReference>
<dbReference type="SUPFAM" id="SSF54593">
    <property type="entry name" value="Glyoxalase/Bleomycin resistance protein/Dihydroxybiphenyl dioxygenase"/>
    <property type="match status" value="1"/>
</dbReference>
<dbReference type="OrthoDB" id="9802805at2"/>
<dbReference type="STRING" id="751945.Theos_0650"/>
<organism evidence="2 3">
    <name type="scientific">Thermus oshimai JL-2</name>
    <dbReference type="NCBI Taxonomy" id="751945"/>
    <lineage>
        <taxon>Bacteria</taxon>
        <taxon>Thermotogati</taxon>
        <taxon>Deinococcota</taxon>
        <taxon>Deinococci</taxon>
        <taxon>Thermales</taxon>
        <taxon>Thermaceae</taxon>
        <taxon>Thermus</taxon>
    </lineage>
</organism>
<dbReference type="PROSITE" id="PS51819">
    <property type="entry name" value="VOC"/>
    <property type="match status" value="1"/>
</dbReference>
<dbReference type="PANTHER" id="PTHR21366">
    <property type="entry name" value="GLYOXALASE FAMILY PROTEIN"/>
    <property type="match status" value="1"/>
</dbReference>
<dbReference type="Proteomes" id="UP000000211">
    <property type="component" value="Chromosome"/>
</dbReference>
<dbReference type="PANTHER" id="PTHR21366:SF22">
    <property type="entry name" value="VOC DOMAIN-CONTAINING PROTEIN"/>
    <property type="match status" value="1"/>
</dbReference>
<dbReference type="GO" id="GO:0051213">
    <property type="term" value="F:dioxygenase activity"/>
    <property type="evidence" value="ECO:0007669"/>
    <property type="project" value="UniProtKB-KW"/>
</dbReference>
<proteinExistence type="predicted"/>
<reference evidence="2 3" key="1">
    <citation type="journal article" date="2013" name="Genome Announc.">
        <title>Whole Genome Sequencing of Thermus oshimai JL-2 and Thermus thermophilus JL-18, Incomplete Denitrifiers from the United States Great Basin.</title>
        <authorList>
            <person name="Murugapiran S.K."/>
            <person name="Huntemann M."/>
            <person name="Wei C.L."/>
            <person name="Han J."/>
            <person name="Detter J.C."/>
            <person name="Han C.S."/>
            <person name="Erkkila T.H."/>
            <person name="Teshima H."/>
            <person name="Chen A."/>
            <person name="Kyrpides N."/>
            <person name="Mavrommatis K."/>
            <person name="Markowitz V."/>
            <person name="Szeto E."/>
            <person name="Ivanova N."/>
            <person name="Pagani I."/>
            <person name="Lam J."/>
            <person name="McDonald A.I."/>
            <person name="Dodsworth J.A."/>
            <person name="Pati A."/>
            <person name="Goodwin L."/>
            <person name="Peters L."/>
            <person name="Pitluck S."/>
            <person name="Woyke T."/>
            <person name="Hedlund B.P."/>
        </authorList>
    </citation>
    <scope>NUCLEOTIDE SEQUENCE</scope>
    <source>
        <strain evidence="2 3">JL-2</strain>
    </source>
</reference>
<dbReference type="AlphaFoldDB" id="K7RGL6"/>
<protein>
    <submittedName>
        <fullName evidence="2">Putative ring-cleavage extradiol dioxygenase</fullName>
    </submittedName>
</protein>
<keyword evidence="3" id="KW-1185">Reference proteome</keyword>
<accession>K7RGL6</accession>
<evidence type="ECO:0000259" key="1">
    <source>
        <dbReference type="PROSITE" id="PS51819"/>
    </source>
</evidence>
<evidence type="ECO:0000313" key="3">
    <source>
        <dbReference type="Proteomes" id="UP000000211"/>
    </source>
</evidence>
<dbReference type="HOGENOM" id="CLU_099500_2_0_0"/>